<feature type="domain" description="SGNH hydrolase-type esterase" evidence="1">
    <location>
        <begin position="12"/>
        <end position="194"/>
    </location>
</feature>
<dbReference type="GO" id="GO:0016787">
    <property type="term" value="F:hydrolase activity"/>
    <property type="evidence" value="ECO:0007669"/>
    <property type="project" value="UniProtKB-KW"/>
</dbReference>
<dbReference type="Pfam" id="PF13472">
    <property type="entry name" value="Lipase_GDSL_2"/>
    <property type="match status" value="1"/>
</dbReference>
<dbReference type="InterPro" id="IPR036514">
    <property type="entry name" value="SGNH_hydro_sf"/>
</dbReference>
<comment type="caution">
    <text evidence="2">The sequence shown here is derived from an EMBL/GenBank/DDBJ whole genome shotgun (WGS) entry which is preliminary data.</text>
</comment>
<reference evidence="2 3" key="1">
    <citation type="journal article" date="2023" name="Microb. Genom.">
        <title>Mesoterricola silvestris gen. nov., sp. nov., Mesoterricola sediminis sp. nov., Geothrix oryzae sp. nov., Geothrix edaphica sp. nov., Geothrix rubra sp. nov., and Geothrix limicola sp. nov., six novel members of Acidobacteriota isolated from soils.</title>
        <authorList>
            <person name="Weisberg A.J."/>
            <person name="Pearce E."/>
            <person name="Kramer C.G."/>
            <person name="Chang J.H."/>
            <person name="Clarke C.R."/>
        </authorList>
    </citation>
    <scope>NUCLEOTIDE SEQUENCE [LARGE SCALE GENOMIC DNA]</scope>
    <source>
        <strain evidence="2 3">NRRL_B-2795</strain>
    </source>
</reference>
<keyword evidence="2" id="KW-0378">Hydrolase</keyword>
<protein>
    <submittedName>
        <fullName evidence="2">SGNH/GDSL hydrolase family protein</fullName>
    </submittedName>
</protein>
<gene>
    <name evidence="2" type="ORF">PV517_38760</name>
</gene>
<dbReference type="RefSeq" id="WP_179203017.1">
    <property type="nucleotide sequence ID" value="NZ_NHOD01000175.1"/>
</dbReference>
<accession>A0ABU4LFP0</accession>
<evidence type="ECO:0000313" key="2">
    <source>
        <dbReference type="EMBL" id="MDX2914601.1"/>
    </source>
</evidence>
<organism evidence="2 3">
    <name type="scientific">Streptomyces griseiscabiei</name>
    <dbReference type="NCBI Taxonomy" id="2993540"/>
    <lineage>
        <taxon>Bacteria</taxon>
        <taxon>Bacillati</taxon>
        <taxon>Actinomycetota</taxon>
        <taxon>Actinomycetes</taxon>
        <taxon>Kitasatosporales</taxon>
        <taxon>Streptomycetaceae</taxon>
        <taxon>Streptomyces</taxon>
    </lineage>
</organism>
<dbReference type="EMBL" id="JARAVY010000021">
    <property type="protein sequence ID" value="MDX2914601.1"/>
    <property type="molecule type" value="Genomic_DNA"/>
</dbReference>
<keyword evidence="3" id="KW-1185">Reference proteome</keyword>
<name>A0ABU4LFP0_9ACTN</name>
<dbReference type="SUPFAM" id="SSF52266">
    <property type="entry name" value="SGNH hydrolase"/>
    <property type="match status" value="1"/>
</dbReference>
<dbReference type="CDD" id="cd00229">
    <property type="entry name" value="SGNH_hydrolase"/>
    <property type="match status" value="1"/>
</dbReference>
<dbReference type="Gene3D" id="3.40.50.1110">
    <property type="entry name" value="SGNH hydrolase"/>
    <property type="match status" value="1"/>
</dbReference>
<dbReference type="InterPro" id="IPR013830">
    <property type="entry name" value="SGNH_hydro"/>
</dbReference>
<sequence>MGNGLTGKSVYAFGDSIVYGHVYPRSFADLVTEQESMNLTKLARNGATIGADPHASGGQILAQIEDAPAAAPDFVLFGGGTNDAQSNFRDHAYELAVYAEAVERTLHTASRRWPTAHIVYVTAHKLGSRDWDTQVALREITLRACHAWGVAVADVFADTNFDTREDAQRVTYTFDNLVDGFPGTGGTGTHPNMAVMTEFYGPVVRARMRQMVTH</sequence>
<dbReference type="Proteomes" id="UP001271723">
    <property type="component" value="Unassembled WGS sequence"/>
</dbReference>
<evidence type="ECO:0000259" key="1">
    <source>
        <dbReference type="Pfam" id="PF13472"/>
    </source>
</evidence>
<evidence type="ECO:0000313" key="3">
    <source>
        <dbReference type="Proteomes" id="UP001271723"/>
    </source>
</evidence>
<proteinExistence type="predicted"/>